<comment type="caution">
    <text evidence="2">The sequence shown here is derived from an EMBL/GenBank/DDBJ whole genome shotgun (WGS) entry which is preliminary data.</text>
</comment>
<feature type="compositionally biased region" description="Low complexity" evidence="1">
    <location>
        <begin position="8"/>
        <end position="20"/>
    </location>
</feature>
<organism evidence="2 3">
    <name type="scientific">Solanum commersonii</name>
    <name type="common">Commerson's wild potato</name>
    <name type="synonym">Commerson's nightshade</name>
    <dbReference type="NCBI Taxonomy" id="4109"/>
    <lineage>
        <taxon>Eukaryota</taxon>
        <taxon>Viridiplantae</taxon>
        <taxon>Streptophyta</taxon>
        <taxon>Embryophyta</taxon>
        <taxon>Tracheophyta</taxon>
        <taxon>Spermatophyta</taxon>
        <taxon>Magnoliopsida</taxon>
        <taxon>eudicotyledons</taxon>
        <taxon>Gunneridae</taxon>
        <taxon>Pentapetalae</taxon>
        <taxon>asterids</taxon>
        <taxon>lamiids</taxon>
        <taxon>Solanales</taxon>
        <taxon>Solanaceae</taxon>
        <taxon>Solanoideae</taxon>
        <taxon>Solaneae</taxon>
        <taxon>Solanum</taxon>
    </lineage>
</organism>
<dbReference type="PANTHER" id="PTHR31722:SF61">
    <property type="match status" value="1"/>
</dbReference>
<reference evidence="2 3" key="1">
    <citation type="submission" date="2020-09" db="EMBL/GenBank/DDBJ databases">
        <title>De no assembly of potato wild relative species, Solanum commersonii.</title>
        <authorList>
            <person name="Cho K."/>
        </authorList>
    </citation>
    <scope>NUCLEOTIDE SEQUENCE [LARGE SCALE GENOMIC DNA]</scope>
    <source>
        <strain evidence="2">LZ3.2</strain>
        <tissue evidence="2">Leaf</tissue>
    </source>
</reference>
<proteinExistence type="predicted"/>
<dbReference type="Proteomes" id="UP000824120">
    <property type="component" value="Chromosome 2"/>
</dbReference>
<feature type="region of interest" description="Disordered" evidence="1">
    <location>
        <begin position="1"/>
        <end position="20"/>
    </location>
</feature>
<protein>
    <submittedName>
        <fullName evidence="2">Uncharacterized protein</fullName>
    </submittedName>
</protein>
<gene>
    <name evidence="2" type="ORF">H5410_009184</name>
</gene>
<evidence type="ECO:0000256" key="1">
    <source>
        <dbReference type="SAM" id="MobiDB-lite"/>
    </source>
</evidence>
<dbReference type="AlphaFoldDB" id="A0A9J6AH51"/>
<sequence length="192" mass="22070">MACLEMYNKNNSSTDQNNNKLYSMSPRISFSNDFIDSSTNSSQHLIKNERRDSPVSSDFEFSVTNYSMLTADELFSKGRLLPFKDTHKTTSTIRDELLNDDNDDDFTLRIPKSSTRWKGLLGLKKSNLGSKKIDKKMTKNGLKTCLILPRKCTMGLVVEEIWTFVLIETTRYFGGWLLCFLVFLKFGRIEST</sequence>
<dbReference type="EMBL" id="JACXVP010000002">
    <property type="protein sequence ID" value="KAG5623966.1"/>
    <property type="molecule type" value="Genomic_DNA"/>
</dbReference>
<name>A0A9J6AH51_SOLCO</name>
<accession>A0A9J6AH51</accession>
<dbReference type="OrthoDB" id="1927989at2759"/>
<dbReference type="PANTHER" id="PTHR31722">
    <property type="entry name" value="OS06G0675200 PROTEIN"/>
    <property type="match status" value="1"/>
</dbReference>
<evidence type="ECO:0000313" key="3">
    <source>
        <dbReference type="Proteomes" id="UP000824120"/>
    </source>
</evidence>
<keyword evidence="3" id="KW-1185">Reference proteome</keyword>
<evidence type="ECO:0000313" key="2">
    <source>
        <dbReference type="EMBL" id="KAG5623966.1"/>
    </source>
</evidence>